<accession>A0A1G2MU19</accession>
<comment type="caution">
    <text evidence="2">The sequence shown here is derived from an EMBL/GenBank/DDBJ whole genome shotgun (WGS) entry which is preliminary data.</text>
</comment>
<dbReference type="InterPro" id="IPR050570">
    <property type="entry name" value="Cell_wall_metabolism_enzyme"/>
</dbReference>
<evidence type="ECO:0000313" key="3">
    <source>
        <dbReference type="Proteomes" id="UP000177565"/>
    </source>
</evidence>
<dbReference type="GO" id="GO:0004222">
    <property type="term" value="F:metalloendopeptidase activity"/>
    <property type="evidence" value="ECO:0007669"/>
    <property type="project" value="TreeGrafter"/>
</dbReference>
<feature type="domain" description="M23ase beta-sheet core" evidence="1">
    <location>
        <begin position="349"/>
        <end position="443"/>
    </location>
</feature>
<dbReference type="CDD" id="cd12797">
    <property type="entry name" value="M23_peptidase"/>
    <property type="match status" value="1"/>
</dbReference>
<proteinExistence type="predicted"/>
<reference evidence="2 3" key="1">
    <citation type="journal article" date="2016" name="Nat. Commun.">
        <title>Thousands of microbial genomes shed light on interconnected biogeochemical processes in an aquifer system.</title>
        <authorList>
            <person name="Anantharaman K."/>
            <person name="Brown C.T."/>
            <person name="Hug L.A."/>
            <person name="Sharon I."/>
            <person name="Castelle C.J."/>
            <person name="Probst A.J."/>
            <person name="Thomas B.C."/>
            <person name="Singh A."/>
            <person name="Wilkins M.J."/>
            <person name="Karaoz U."/>
            <person name="Brodie E.L."/>
            <person name="Williams K.H."/>
            <person name="Hubbard S.S."/>
            <person name="Banfield J.F."/>
        </authorList>
    </citation>
    <scope>NUCLEOTIDE SEQUENCE [LARGE SCALE GENOMIC DNA]</scope>
</reference>
<name>A0A1G2MU19_9BACT</name>
<organism evidence="2 3">
    <name type="scientific">Candidatus Taylorbacteria bacterium RIFCSPHIGHO2_02_FULL_46_13</name>
    <dbReference type="NCBI Taxonomy" id="1802312"/>
    <lineage>
        <taxon>Bacteria</taxon>
        <taxon>Candidatus Tayloriibacteriota</taxon>
    </lineage>
</organism>
<sequence length="475" mass="52732">MLCASTLLIHASPRYDIFLDGLGADWQDWSWPNYFTTNYTTTFKGSAALQETFPSPWTGVRFYANGGFNTTGYQYLNLAVYNQQNGASLFIYAMNMNGQMIMAKNLSDYSDSFTFPQGMWKWVRVPLYDLGCVDITINSIVIECGGANATVLFDEVSFSSGATIYEGISADYGSAVEEGPGIMVWYWNTSWWHENSGEDYWLNVSPTAVWGGVQLQSRWAFIGTSSALSVLFKKTSAAQTLYVGLTRTDGSAVGNIVQINDSYLPSTLRPMQANKWYRITIPITDFLSQSTPLGGVYLQSSTANTFYIDDTKFIPVLSWPITGVAKQVTGYHFGDHWENGYCSSFRKLHTGNDYTDNADQGRAVYSCMRGVVKQKYDQPGGWGYVVVVQHESGLTTSYLHLNEPTTIQEGQEVWPGTLLGTTKYLSGGSHLHFGLRVKDYDVNSQNGALPESACDGLPAFPSSFLDTENLSWFGQ</sequence>
<gene>
    <name evidence="2" type="ORF">A3C06_04250</name>
</gene>
<dbReference type="InterPro" id="IPR011055">
    <property type="entry name" value="Dup_hybrid_motif"/>
</dbReference>
<dbReference type="InterPro" id="IPR016047">
    <property type="entry name" value="M23ase_b-sheet_dom"/>
</dbReference>
<evidence type="ECO:0000259" key="1">
    <source>
        <dbReference type="Pfam" id="PF01551"/>
    </source>
</evidence>
<dbReference type="Pfam" id="PF01551">
    <property type="entry name" value="Peptidase_M23"/>
    <property type="match status" value="1"/>
</dbReference>
<dbReference type="PANTHER" id="PTHR21666">
    <property type="entry name" value="PEPTIDASE-RELATED"/>
    <property type="match status" value="1"/>
</dbReference>
<dbReference type="Proteomes" id="UP000177565">
    <property type="component" value="Unassembled WGS sequence"/>
</dbReference>
<dbReference type="SUPFAM" id="SSF51261">
    <property type="entry name" value="Duplicated hybrid motif"/>
    <property type="match status" value="1"/>
</dbReference>
<evidence type="ECO:0000313" key="2">
    <source>
        <dbReference type="EMBL" id="OHA27366.1"/>
    </source>
</evidence>
<dbReference type="Gene3D" id="2.60.120.430">
    <property type="entry name" value="Galactose-binding lectin"/>
    <property type="match status" value="1"/>
</dbReference>
<protein>
    <recommendedName>
        <fullName evidence="1">M23ase beta-sheet core domain-containing protein</fullName>
    </recommendedName>
</protein>
<dbReference type="AlphaFoldDB" id="A0A1G2MU19"/>
<dbReference type="Gene3D" id="2.70.70.10">
    <property type="entry name" value="Glucose Permease (Domain IIA)"/>
    <property type="match status" value="1"/>
</dbReference>
<dbReference type="PANTHER" id="PTHR21666:SF270">
    <property type="entry name" value="MUREIN HYDROLASE ACTIVATOR ENVC"/>
    <property type="match status" value="1"/>
</dbReference>
<dbReference type="EMBL" id="MHRQ01000005">
    <property type="protein sequence ID" value="OHA27366.1"/>
    <property type="molecule type" value="Genomic_DNA"/>
</dbReference>